<sequence length="200" mass="23851">MKYPVLRTRFLPNLYKHCKKVQVLHVSYEDRGFLSQDEQRGIWLQDTREKLYEQIEGNFTTCQATRIFSLHKETFIIFKDNLTKKLLIEFLENLLTEISYYCKDQVQFNYQLLTAVLFQDGCEPRMTMANKLGRDIEDSDEIKQSTVLLKPGRPPRGKYFKSWKDYEKQMNERKAVHSPIEKPQPQKEAPVDTGDYMYYI</sequence>
<name>A0A099I0K4_CLOIN</name>
<proteinExistence type="predicted"/>
<accession>A0A099I0K4</accession>
<organism evidence="2 3">
    <name type="scientific">Clostridium innocuum</name>
    <dbReference type="NCBI Taxonomy" id="1522"/>
    <lineage>
        <taxon>Bacteria</taxon>
        <taxon>Bacillati</taxon>
        <taxon>Bacillota</taxon>
        <taxon>Clostridia</taxon>
        <taxon>Eubacteriales</taxon>
        <taxon>Clostridiaceae</taxon>
        <taxon>Clostridium</taxon>
    </lineage>
</organism>
<gene>
    <name evidence="2" type="ORF">CIAN88_20265</name>
</gene>
<evidence type="ECO:0000313" key="3">
    <source>
        <dbReference type="Proteomes" id="UP000030008"/>
    </source>
</evidence>
<comment type="caution">
    <text evidence="2">The sequence shown here is derived from an EMBL/GenBank/DDBJ whole genome shotgun (WGS) entry which is preliminary data.</text>
</comment>
<evidence type="ECO:0000313" key="2">
    <source>
        <dbReference type="EMBL" id="KGJ51499.1"/>
    </source>
</evidence>
<dbReference type="RefSeq" id="WP_044907796.1">
    <property type="nucleotide sequence ID" value="NZ_JQIF01000110.1"/>
</dbReference>
<protein>
    <submittedName>
        <fullName evidence="2">Uncharacterized protein</fullName>
    </submittedName>
</protein>
<feature type="region of interest" description="Disordered" evidence="1">
    <location>
        <begin position="174"/>
        <end position="194"/>
    </location>
</feature>
<reference evidence="2 3" key="1">
    <citation type="submission" date="2014-08" db="EMBL/GenBank/DDBJ databases">
        <title>Clostridium innocuum, an unnegligible vancomycin-resistant pathogen causing extra-intestinal infections.</title>
        <authorList>
            <person name="Feng Y."/>
            <person name="Chiu C.-H."/>
        </authorList>
    </citation>
    <scope>NUCLEOTIDE SEQUENCE [LARGE SCALE GENOMIC DNA]</scope>
    <source>
        <strain evidence="2 3">AN88</strain>
    </source>
</reference>
<dbReference type="EMBL" id="JQIF01000110">
    <property type="protein sequence ID" value="KGJ51499.1"/>
    <property type="molecule type" value="Genomic_DNA"/>
</dbReference>
<dbReference type="AlphaFoldDB" id="A0A099I0K4"/>
<dbReference type="Proteomes" id="UP000030008">
    <property type="component" value="Unassembled WGS sequence"/>
</dbReference>
<evidence type="ECO:0000256" key="1">
    <source>
        <dbReference type="SAM" id="MobiDB-lite"/>
    </source>
</evidence>